<dbReference type="PANTHER" id="PTHR13723:SF20">
    <property type="entry name" value="A DISINTEGRIN AND METALLOPROTEINASE WITH THROMBOSPONDIN MOTIFS 13"/>
    <property type="match status" value="1"/>
</dbReference>
<dbReference type="SUPFAM" id="SSF49899">
    <property type="entry name" value="Concanavalin A-like lectins/glucanases"/>
    <property type="match status" value="4"/>
</dbReference>
<dbReference type="EMBL" id="CP071090">
    <property type="protein sequence ID" value="QSQ20970.1"/>
    <property type="molecule type" value="Genomic_DNA"/>
</dbReference>
<protein>
    <recommendedName>
        <fullName evidence="3">LamG-like jellyroll fold domain-containing protein</fullName>
    </recommendedName>
</protein>
<evidence type="ECO:0000313" key="2">
    <source>
        <dbReference type="Proteomes" id="UP000662747"/>
    </source>
</evidence>
<dbReference type="InterPro" id="IPR050439">
    <property type="entry name" value="ADAMTS_ADAMTS-like"/>
</dbReference>
<dbReference type="RefSeq" id="WP_206722549.1">
    <property type="nucleotide sequence ID" value="NZ_CP071090.1"/>
</dbReference>
<gene>
    <name evidence="1" type="ORF">JY651_38050</name>
</gene>
<reference evidence="1 2" key="1">
    <citation type="submission" date="2021-02" db="EMBL/GenBank/DDBJ databases">
        <title>De Novo genome assembly of isolated myxobacteria.</title>
        <authorList>
            <person name="Stevens D.C."/>
        </authorList>
    </citation>
    <scope>NUCLEOTIDE SEQUENCE [LARGE SCALE GENOMIC DNA]</scope>
    <source>
        <strain evidence="2">SCPEA02</strain>
    </source>
</reference>
<dbReference type="PANTHER" id="PTHR13723">
    <property type="entry name" value="ADAMTS A DISINTEGRIN AND METALLOPROTEASE WITH THROMBOSPONDIN MOTIFS PROTEASE"/>
    <property type="match status" value="1"/>
</dbReference>
<evidence type="ECO:0008006" key="3">
    <source>
        <dbReference type="Google" id="ProtNLM"/>
    </source>
</evidence>
<accession>A0ABX7NQ35</accession>
<dbReference type="PROSITE" id="PS51257">
    <property type="entry name" value="PROKAR_LIPOPROTEIN"/>
    <property type="match status" value="1"/>
</dbReference>
<dbReference type="Proteomes" id="UP000662747">
    <property type="component" value="Chromosome"/>
</dbReference>
<proteinExistence type="predicted"/>
<organism evidence="1 2">
    <name type="scientific">Pyxidicoccus parkwayensis</name>
    <dbReference type="NCBI Taxonomy" id="2813578"/>
    <lineage>
        <taxon>Bacteria</taxon>
        <taxon>Pseudomonadati</taxon>
        <taxon>Myxococcota</taxon>
        <taxon>Myxococcia</taxon>
        <taxon>Myxococcales</taxon>
        <taxon>Cystobacterineae</taxon>
        <taxon>Myxococcaceae</taxon>
        <taxon>Pyxidicoccus</taxon>
    </lineage>
</organism>
<dbReference type="InterPro" id="IPR013320">
    <property type="entry name" value="ConA-like_dom_sf"/>
</dbReference>
<name>A0ABX7NQ35_9BACT</name>
<keyword evidence="2" id="KW-1185">Reference proteome</keyword>
<evidence type="ECO:0000313" key="1">
    <source>
        <dbReference type="EMBL" id="QSQ20970.1"/>
    </source>
</evidence>
<sequence length="1054" mass="107406">MPLKPALRSLQVPVRLAAALLLGPGWMSCIGSGPTSEESADRTSANATECAPPTAGLRLWLRASDILLPDGTPLGSWPDASGQGVHAVQGSTSAQPRVRQAAIGGRAAIEFDGVNDRLDLTTNVFAAGAAARTLFAVVQTTDTNGHIAGTGSSSAGFLTTYGSGLALVAGSPTVKANSNGSGLLLSGAAPVTDGQPRLVSAVVQAGDSALFVNGQPSGQSAAALNAYAYGKSTLGASDGSNTGAAQDAFAGRLAELIVYDRVLSDSERTELELCLGGTYQLPITFPPGCDGVPGSGTVVDACGVCGGDGGTCADEAVVPEGRALWLRADDLRSADGAPVTSWSDFSGRGSHATQSTVSTRPVLRRASIAGHAAIEFDGVNDRLDLASNVFATGNFPLTVFAVLRTTDSAGHLVGTGSSSAGFLSTYGGGLILTAGQPTLKANSNGSGLLLSGPPINDGQARVLSAVAHGGPSTLFINGQPAGESSVPPGAYAYGKSTLGASDGSSSGASQDPFAGQLAEVLVYHRALSESERTLIEQYLGGKYGIAITLPPGCDGVPGSGAVIDACGVCGGGGASCADEAVVPEGRALWLRADDLRSADGSPVGTWADGSGQGSHATQASASAQPVLRKNIMSGHAAVQFDGVNDRLDLASNVFATGNFPLTVFAVLRTTDTEGHVVGTGSTDSGYLTTYGGGLTFVAGKPTLKANSNGSGLHLSASVTANDGATRLLSSVAQSGASRLFVDCAAQGASTAATNAYAYGKSTLGASDGSKGGQSRDPFAGHLAEVIVYRRALLPDERTAIEDYLASKYGLTGCVHAPSDPAASLAESAVMFWRMNETGTAARADLVSGLDVMPFPSDAAGITQVPAIQGMGQQVSGPAGYHFWRPSDSRMSHGRGSFTWAGWMKLASFYDSQTFVGKWNNAVGGREYRVWYNAALQRFELQVSSTGNAGTGDIGSVVHPTAVALDTFYFLEAWHDALAGTLNLRVGTTTDRGQVASSTWTKGVYVSSADLNLGAHNTCQDAHLHGTLDAVGYWKRVLTEAESLRLWNGGAGFEP</sequence>
<dbReference type="Pfam" id="PF13385">
    <property type="entry name" value="Laminin_G_3"/>
    <property type="match status" value="3"/>
</dbReference>
<dbReference type="Gene3D" id="2.60.120.200">
    <property type="match status" value="4"/>
</dbReference>